<keyword evidence="1" id="KW-0812">Transmembrane</keyword>
<keyword evidence="3" id="KW-1185">Reference proteome</keyword>
<dbReference type="KEGG" id="acm:AciX9_0284"/>
<name>E8WW50_GRATM</name>
<feature type="transmembrane region" description="Helical" evidence="1">
    <location>
        <begin position="26"/>
        <end position="44"/>
    </location>
</feature>
<organism evidence="3">
    <name type="scientific">Granulicella tundricola (strain ATCC BAA-1859 / DSM 23138 / MP5ACTX9)</name>
    <dbReference type="NCBI Taxonomy" id="1198114"/>
    <lineage>
        <taxon>Bacteria</taxon>
        <taxon>Pseudomonadati</taxon>
        <taxon>Acidobacteriota</taxon>
        <taxon>Terriglobia</taxon>
        <taxon>Terriglobales</taxon>
        <taxon>Acidobacteriaceae</taxon>
        <taxon>Granulicella</taxon>
    </lineage>
</organism>
<dbReference type="Proteomes" id="UP000000343">
    <property type="component" value="Chromosome"/>
</dbReference>
<evidence type="ECO:0000256" key="1">
    <source>
        <dbReference type="SAM" id="Phobius"/>
    </source>
</evidence>
<reference evidence="3" key="1">
    <citation type="submission" date="2011-01" db="EMBL/GenBank/DDBJ databases">
        <title>Complete sequence of chromosome of Acidobacterium sp. MP5ACTX9.</title>
        <authorList>
            <consortium name="US DOE Joint Genome Institute"/>
            <person name="Lucas S."/>
            <person name="Copeland A."/>
            <person name="Lapidus A."/>
            <person name="Cheng J.-F."/>
            <person name="Goodwin L."/>
            <person name="Pitluck S."/>
            <person name="Teshima H."/>
            <person name="Detter J.C."/>
            <person name="Han C."/>
            <person name="Tapia R."/>
            <person name="Land M."/>
            <person name="Hauser L."/>
            <person name="Kyrpides N."/>
            <person name="Ivanova N."/>
            <person name="Ovchinnikova G."/>
            <person name="Pagani I."/>
            <person name="Rawat S.R."/>
            <person name="Mannisto M."/>
            <person name="Haggblom M.M."/>
            <person name="Woyke T."/>
        </authorList>
    </citation>
    <scope>NUCLEOTIDE SEQUENCE [LARGE SCALE GENOMIC DNA]</scope>
    <source>
        <strain evidence="3">MP5ACTX9</strain>
    </source>
</reference>
<evidence type="ECO:0000313" key="3">
    <source>
        <dbReference type="Proteomes" id="UP000000343"/>
    </source>
</evidence>
<dbReference type="STRING" id="1198114.AciX9_0284"/>
<dbReference type="EMBL" id="CP002480">
    <property type="protein sequence ID" value="ADW67356.1"/>
    <property type="molecule type" value="Genomic_DNA"/>
</dbReference>
<keyword evidence="1" id="KW-1133">Transmembrane helix</keyword>
<dbReference type="PaxDb" id="1198114-AciX9_0284"/>
<proteinExistence type="predicted"/>
<sequence length="56" mass="6295">MVTDLMGQTLRYTGNRTNVTRRQTQPYSIGTSVAFFYLVAPMWLSRSGQDGATYGE</sequence>
<accession>E8WW50</accession>
<gene>
    <name evidence="2" type="ordered locus">AciX9_0284</name>
</gene>
<protein>
    <submittedName>
        <fullName evidence="2">Uncharacterized protein</fullName>
    </submittedName>
</protein>
<dbReference type="HOGENOM" id="CLU_3007916_0_0_0"/>
<keyword evidence="1" id="KW-0472">Membrane</keyword>
<dbReference type="AlphaFoldDB" id="E8WW50"/>
<evidence type="ECO:0000313" key="2">
    <source>
        <dbReference type="EMBL" id="ADW67356.1"/>
    </source>
</evidence>